<reference evidence="11" key="1">
    <citation type="submission" date="2016-11" db="EMBL/GenBank/DDBJ databases">
        <title>Dehalogenimonas formicexedens sp. nov., a chlorinated alkane respiring bacterium isolated from contaminated groundwater.</title>
        <authorList>
            <person name="Key T.A."/>
            <person name="Bowman K.S."/>
            <person name="Lee I."/>
            <person name="Chun J."/>
            <person name="Albuquerque L."/>
            <person name="da Costa M.S."/>
            <person name="Rainey F.A."/>
            <person name="Moe W.M."/>
        </authorList>
    </citation>
    <scope>NUCLEOTIDE SEQUENCE [LARGE SCALE GENOMIC DNA]</scope>
    <source>
        <strain evidence="11">NSZ-14</strain>
    </source>
</reference>
<dbReference type="NCBIfam" id="TIGR02532">
    <property type="entry name" value="IV_pilin_GFxxxE"/>
    <property type="match status" value="1"/>
</dbReference>
<dbReference type="Gene3D" id="3.30.700.10">
    <property type="entry name" value="Glycoprotein, Type 4 Pilin"/>
    <property type="match status" value="1"/>
</dbReference>
<accession>A0A1P8F820</accession>
<protein>
    <submittedName>
        <fullName evidence="10">Prepilin-type N-terminal cleavage/methylation domain-containing protein</fullName>
    </submittedName>
</protein>
<dbReference type="GO" id="GO:0015627">
    <property type="term" value="C:type II protein secretion system complex"/>
    <property type="evidence" value="ECO:0007669"/>
    <property type="project" value="InterPro"/>
</dbReference>
<evidence type="ECO:0000256" key="9">
    <source>
        <dbReference type="SAM" id="Phobius"/>
    </source>
</evidence>
<dbReference type="STRING" id="1839801.Dform_01298"/>
<organism evidence="10 11">
    <name type="scientific">Dehalogenimonas formicexedens</name>
    <dbReference type="NCBI Taxonomy" id="1839801"/>
    <lineage>
        <taxon>Bacteria</taxon>
        <taxon>Bacillati</taxon>
        <taxon>Chloroflexota</taxon>
        <taxon>Dehalococcoidia</taxon>
        <taxon>Dehalococcoidales</taxon>
        <taxon>Dehalococcoidaceae</taxon>
        <taxon>Dehalogenimonas</taxon>
    </lineage>
</organism>
<dbReference type="InterPro" id="IPR012902">
    <property type="entry name" value="N_methyl_site"/>
</dbReference>
<keyword evidence="5" id="KW-0997">Cell inner membrane</keyword>
<dbReference type="AlphaFoldDB" id="A0A1P8F820"/>
<dbReference type="PANTHER" id="PTHR38779:SF2">
    <property type="entry name" value="TYPE II SECRETION SYSTEM PROTEIN I-RELATED"/>
    <property type="match status" value="1"/>
</dbReference>
<evidence type="ECO:0000256" key="3">
    <source>
        <dbReference type="ARBA" id="ARBA00022475"/>
    </source>
</evidence>
<proteinExistence type="inferred from homology"/>
<dbReference type="EMBL" id="CP018258">
    <property type="protein sequence ID" value="APV44626.1"/>
    <property type="molecule type" value="Genomic_DNA"/>
</dbReference>
<feature type="transmembrane region" description="Helical" evidence="9">
    <location>
        <begin position="21"/>
        <end position="40"/>
    </location>
</feature>
<dbReference type="GO" id="GO:0015628">
    <property type="term" value="P:protein secretion by the type II secretion system"/>
    <property type="evidence" value="ECO:0007669"/>
    <property type="project" value="InterPro"/>
</dbReference>
<keyword evidence="6 9" id="KW-0812">Transmembrane</keyword>
<keyword evidence="7 9" id="KW-1133">Transmembrane helix</keyword>
<name>A0A1P8F820_9CHLR</name>
<evidence type="ECO:0000256" key="5">
    <source>
        <dbReference type="ARBA" id="ARBA00022519"/>
    </source>
</evidence>
<evidence type="ECO:0000256" key="2">
    <source>
        <dbReference type="ARBA" id="ARBA00008358"/>
    </source>
</evidence>
<keyword evidence="11" id="KW-1185">Reference proteome</keyword>
<dbReference type="KEGG" id="dfo:Dform_01298"/>
<dbReference type="InterPro" id="IPR010052">
    <property type="entry name" value="T2SS_protein-GspI"/>
</dbReference>
<dbReference type="InterPro" id="IPR045584">
    <property type="entry name" value="Pilin-like"/>
</dbReference>
<evidence type="ECO:0000313" key="11">
    <source>
        <dbReference type="Proteomes" id="UP000185934"/>
    </source>
</evidence>
<dbReference type="GO" id="GO:0005886">
    <property type="term" value="C:plasma membrane"/>
    <property type="evidence" value="ECO:0007669"/>
    <property type="project" value="UniProtKB-SubCell"/>
</dbReference>
<dbReference type="RefSeq" id="WP_076004292.1">
    <property type="nucleotide sequence ID" value="NZ_CP018258.1"/>
</dbReference>
<dbReference type="Pfam" id="PF07963">
    <property type="entry name" value="N_methyl"/>
    <property type="match status" value="1"/>
</dbReference>
<keyword evidence="8 9" id="KW-0472">Membrane</keyword>
<evidence type="ECO:0000256" key="4">
    <source>
        <dbReference type="ARBA" id="ARBA00022481"/>
    </source>
</evidence>
<evidence type="ECO:0000256" key="6">
    <source>
        <dbReference type="ARBA" id="ARBA00022692"/>
    </source>
</evidence>
<dbReference type="PANTHER" id="PTHR38779">
    <property type="entry name" value="TYPE II SECRETION SYSTEM PROTEIN I-RELATED"/>
    <property type="match status" value="1"/>
</dbReference>
<evidence type="ECO:0000256" key="7">
    <source>
        <dbReference type="ARBA" id="ARBA00022989"/>
    </source>
</evidence>
<evidence type="ECO:0000313" key="10">
    <source>
        <dbReference type="EMBL" id="APV44626.1"/>
    </source>
</evidence>
<evidence type="ECO:0000256" key="8">
    <source>
        <dbReference type="ARBA" id="ARBA00023136"/>
    </source>
</evidence>
<sequence length="139" mass="15263">MGSAAERNKKKGQKGFSLVEVLVAMAIMAVIAGAVLSGLATSQKATRLTDIRTQSETIARSQIEYLKAHVDTWYDVSDPPNYDAYILPPPSGYTVSIVAERMDPKQDGYTNDDELQQITVTVSHRGEVILSLTDFLFKP</sequence>
<dbReference type="SUPFAM" id="SSF54523">
    <property type="entry name" value="Pili subunits"/>
    <property type="match status" value="1"/>
</dbReference>
<keyword evidence="4" id="KW-0488">Methylation</keyword>
<dbReference type="Proteomes" id="UP000185934">
    <property type="component" value="Chromosome"/>
</dbReference>
<comment type="subcellular location">
    <subcellularLocation>
        <location evidence="1">Cell inner membrane</location>
        <topology evidence="1">Single-pass membrane protein</topology>
    </subcellularLocation>
</comment>
<dbReference type="PROSITE" id="PS00409">
    <property type="entry name" value="PROKAR_NTER_METHYL"/>
    <property type="match status" value="1"/>
</dbReference>
<evidence type="ECO:0000256" key="1">
    <source>
        <dbReference type="ARBA" id="ARBA00004377"/>
    </source>
</evidence>
<comment type="similarity">
    <text evidence="2">Belongs to the GSP I family.</text>
</comment>
<keyword evidence="3" id="KW-1003">Cell membrane</keyword>
<gene>
    <name evidence="10" type="ORF">Dform_01298</name>
</gene>